<dbReference type="Gene3D" id="1.10.340.70">
    <property type="match status" value="1"/>
</dbReference>
<evidence type="ECO:0000256" key="2">
    <source>
        <dbReference type="ARBA" id="ARBA00022695"/>
    </source>
</evidence>
<dbReference type="FunFam" id="3.30.420.10:FF:000032">
    <property type="entry name" value="Retrovirus-related Pol polyprotein from transposon 297-like Protein"/>
    <property type="match status" value="1"/>
</dbReference>
<dbReference type="SUPFAM" id="SSF53098">
    <property type="entry name" value="Ribonuclease H-like"/>
    <property type="match status" value="1"/>
</dbReference>
<dbReference type="PANTHER" id="PTHR37984:SF5">
    <property type="entry name" value="PROTEIN NYNRIN-LIKE"/>
    <property type="match status" value="1"/>
</dbReference>
<sequence length="474" mass="54038">TDFSKQGISGVLQQEIDGQIRNLYYHSQMLTKHQKNYDIVAGKALAILLSFKRIRPYILGRRITIYTDHCRLCAMNTKTLKNSIANRIGILLQQYSNIEKIIHIRGKDNCLADYLSRNPYRENEIDQLDPQYGIGSPFSGSRPQEVLMAENQTSNSLDSQNISGSLPQTGLVTAVQTRAQTRQQQPPPAITTDGQNSSSDIDASDKDQKIISRKNRTKFKLPYAPSSMILSLLESFHDDPLDGAHFAIERTYQKLKNSHWFPRMKSIVEDYVKPCIQCQQFNISRQKKPGKLHPIPPPSGPFQLIGIDFTGPFDRTPNDNRYVLSITDYFTRWVTAIALPNPSAQATAEAIFKDYMCRYGVPITILSDQGSHFRNELLQTLEPKIEINHIFSSVYHPQSNGGVERFNATFVPQLAKLQDRQKNNWDEFFHAVVFSYNTGKHHTTNYSPFELQFGRKPRLPTDKPLSKLVPTFNN</sequence>
<dbReference type="CDD" id="cd09274">
    <property type="entry name" value="RNase_HI_RT_Ty3"/>
    <property type="match status" value="1"/>
</dbReference>
<feature type="non-terminal residue" evidence="9">
    <location>
        <position position="1"/>
    </location>
</feature>
<evidence type="ECO:0000259" key="8">
    <source>
        <dbReference type="PROSITE" id="PS50994"/>
    </source>
</evidence>
<keyword evidence="3" id="KW-0540">Nuclease</keyword>
<dbReference type="InterPro" id="IPR050951">
    <property type="entry name" value="Retrovirus_Pol_polyprotein"/>
</dbReference>
<dbReference type="Pfam" id="PF00665">
    <property type="entry name" value="rve"/>
    <property type="match status" value="1"/>
</dbReference>
<dbReference type="SUPFAM" id="SSF56672">
    <property type="entry name" value="DNA/RNA polymerases"/>
    <property type="match status" value="1"/>
</dbReference>
<evidence type="ECO:0000256" key="7">
    <source>
        <dbReference type="SAM" id="MobiDB-lite"/>
    </source>
</evidence>
<dbReference type="Pfam" id="PF17921">
    <property type="entry name" value="Integrase_H2C2"/>
    <property type="match status" value="1"/>
</dbReference>
<evidence type="ECO:0000256" key="5">
    <source>
        <dbReference type="ARBA" id="ARBA00022801"/>
    </source>
</evidence>
<evidence type="ECO:0000256" key="6">
    <source>
        <dbReference type="ARBA" id="ARBA00022918"/>
    </source>
</evidence>
<dbReference type="PROSITE" id="PS50994">
    <property type="entry name" value="INTEGRASE"/>
    <property type="match status" value="1"/>
</dbReference>
<feature type="domain" description="Integrase catalytic" evidence="8">
    <location>
        <begin position="297"/>
        <end position="456"/>
    </location>
</feature>
<evidence type="ECO:0000256" key="3">
    <source>
        <dbReference type="ARBA" id="ARBA00022722"/>
    </source>
</evidence>
<keyword evidence="6" id="KW-0695">RNA-directed DNA polymerase</keyword>
<keyword evidence="4" id="KW-0255">Endonuclease</keyword>
<proteinExistence type="predicted"/>
<dbReference type="GO" id="GO:0003676">
    <property type="term" value="F:nucleic acid binding"/>
    <property type="evidence" value="ECO:0007669"/>
    <property type="project" value="InterPro"/>
</dbReference>
<dbReference type="EMBL" id="CAJOBA010059066">
    <property type="protein sequence ID" value="CAF4313057.1"/>
    <property type="molecule type" value="Genomic_DNA"/>
</dbReference>
<reference evidence="9" key="1">
    <citation type="submission" date="2021-02" db="EMBL/GenBank/DDBJ databases">
        <authorList>
            <person name="Nowell W R."/>
        </authorList>
    </citation>
    <scope>NUCLEOTIDE SEQUENCE</scope>
</reference>
<keyword evidence="5" id="KW-0378">Hydrolase</keyword>
<dbReference type="GO" id="GO:0003964">
    <property type="term" value="F:RNA-directed DNA polymerase activity"/>
    <property type="evidence" value="ECO:0007669"/>
    <property type="project" value="UniProtKB-KW"/>
</dbReference>
<dbReference type="Proteomes" id="UP000682733">
    <property type="component" value="Unassembled WGS sequence"/>
</dbReference>
<accession>A0A8S2UG23</accession>
<keyword evidence="2" id="KW-0548">Nucleotidyltransferase</keyword>
<dbReference type="GO" id="GO:0016787">
    <property type="term" value="F:hydrolase activity"/>
    <property type="evidence" value="ECO:0007669"/>
    <property type="project" value="UniProtKB-KW"/>
</dbReference>
<keyword evidence="1" id="KW-0808">Transferase</keyword>
<dbReference type="GO" id="GO:0015074">
    <property type="term" value="P:DNA integration"/>
    <property type="evidence" value="ECO:0007669"/>
    <property type="project" value="InterPro"/>
</dbReference>
<gene>
    <name evidence="9" type="ORF">TMI583_LOCUS39170</name>
</gene>
<dbReference type="GO" id="GO:0004519">
    <property type="term" value="F:endonuclease activity"/>
    <property type="evidence" value="ECO:0007669"/>
    <property type="project" value="UniProtKB-KW"/>
</dbReference>
<dbReference type="InterPro" id="IPR041373">
    <property type="entry name" value="RT_RNaseH"/>
</dbReference>
<dbReference type="InterPro" id="IPR012337">
    <property type="entry name" value="RNaseH-like_sf"/>
</dbReference>
<feature type="region of interest" description="Disordered" evidence="7">
    <location>
        <begin position="177"/>
        <end position="211"/>
    </location>
</feature>
<dbReference type="PANTHER" id="PTHR37984">
    <property type="entry name" value="PROTEIN CBG26694"/>
    <property type="match status" value="1"/>
</dbReference>
<dbReference type="Pfam" id="PF17917">
    <property type="entry name" value="RT_RNaseH"/>
    <property type="match status" value="1"/>
</dbReference>
<feature type="compositionally biased region" description="Polar residues" evidence="7">
    <location>
        <begin position="192"/>
        <end position="201"/>
    </location>
</feature>
<dbReference type="InterPro" id="IPR043502">
    <property type="entry name" value="DNA/RNA_pol_sf"/>
</dbReference>
<evidence type="ECO:0000313" key="9">
    <source>
        <dbReference type="EMBL" id="CAF4313057.1"/>
    </source>
</evidence>
<dbReference type="AlphaFoldDB" id="A0A8S2UG23"/>
<evidence type="ECO:0000256" key="1">
    <source>
        <dbReference type="ARBA" id="ARBA00022679"/>
    </source>
</evidence>
<dbReference type="InterPro" id="IPR041588">
    <property type="entry name" value="Integrase_H2C2"/>
</dbReference>
<organism evidence="9 10">
    <name type="scientific">Didymodactylos carnosus</name>
    <dbReference type="NCBI Taxonomy" id="1234261"/>
    <lineage>
        <taxon>Eukaryota</taxon>
        <taxon>Metazoa</taxon>
        <taxon>Spiralia</taxon>
        <taxon>Gnathifera</taxon>
        <taxon>Rotifera</taxon>
        <taxon>Eurotatoria</taxon>
        <taxon>Bdelloidea</taxon>
        <taxon>Philodinida</taxon>
        <taxon>Philodinidae</taxon>
        <taxon>Didymodactylos</taxon>
    </lineage>
</organism>
<dbReference type="InterPro" id="IPR001584">
    <property type="entry name" value="Integrase_cat-core"/>
</dbReference>
<comment type="caution">
    <text evidence="9">The sequence shown here is derived from an EMBL/GenBank/DDBJ whole genome shotgun (WGS) entry which is preliminary data.</text>
</comment>
<evidence type="ECO:0000313" key="10">
    <source>
        <dbReference type="Proteomes" id="UP000682733"/>
    </source>
</evidence>
<dbReference type="InterPro" id="IPR036397">
    <property type="entry name" value="RNaseH_sf"/>
</dbReference>
<name>A0A8S2UG23_9BILA</name>
<protein>
    <recommendedName>
        <fullName evidence="8">Integrase catalytic domain-containing protein</fullName>
    </recommendedName>
</protein>
<dbReference type="Gene3D" id="3.30.420.10">
    <property type="entry name" value="Ribonuclease H-like superfamily/Ribonuclease H"/>
    <property type="match status" value="1"/>
</dbReference>
<evidence type="ECO:0000256" key="4">
    <source>
        <dbReference type="ARBA" id="ARBA00022759"/>
    </source>
</evidence>